<evidence type="ECO:0000256" key="2">
    <source>
        <dbReference type="SAM" id="MobiDB-lite"/>
    </source>
</evidence>
<feature type="compositionally biased region" description="Basic and acidic residues" evidence="2">
    <location>
        <begin position="88"/>
        <end position="101"/>
    </location>
</feature>
<keyword evidence="3" id="KW-1133">Transmembrane helix</keyword>
<protein>
    <submittedName>
        <fullName evidence="6">Cellulose synthase subunit BcsC</fullName>
    </submittedName>
</protein>
<dbReference type="AlphaFoldDB" id="A0A174ZU87"/>
<dbReference type="SUPFAM" id="SSF48452">
    <property type="entry name" value="TPR-like"/>
    <property type="match status" value="1"/>
</dbReference>
<feature type="domain" description="Zinc-ribbon" evidence="4">
    <location>
        <begin position="3"/>
        <end position="24"/>
    </location>
</feature>
<feature type="repeat" description="TPR" evidence="1">
    <location>
        <begin position="210"/>
        <end position="243"/>
    </location>
</feature>
<keyword evidence="3" id="KW-0472">Membrane</keyword>
<proteinExistence type="predicted"/>
<feature type="domain" description="GH29D-like beta-sandwich" evidence="5">
    <location>
        <begin position="292"/>
        <end position="358"/>
    </location>
</feature>
<dbReference type="RefSeq" id="WP_055172494.1">
    <property type="nucleotide sequence ID" value="NZ_CZBX01000007.1"/>
</dbReference>
<dbReference type="SMART" id="SM00028">
    <property type="entry name" value="TPR"/>
    <property type="match status" value="2"/>
</dbReference>
<feature type="region of interest" description="Disordered" evidence="2">
    <location>
        <begin position="60"/>
        <end position="136"/>
    </location>
</feature>
<dbReference type="Gene3D" id="1.25.40.10">
    <property type="entry name" value="Tetratricopeptide repeat domain"/>
    <property type="match status" value="1"/>
</dbReference>
<evidence type="ECO:0000256" key="3">
    <source>
        <dbReference type="SAM" id="Phobius"/>
    </source>
</evidence>
<evidence type="ECO:0000259" key="5">
    <source>
        <dbReference type="Pfam" id="PF13290"/>
    </source>
</evidence>
<dbReference type="Pfam" id="PF13240">
    <property type="entry name" value="Zn_Ribbon_1"/>
    <property type="match status" value="1"/>
</dbReference>
<name>A0A174ZU87_9FIRM</name>
<dbReference type="InterPro" id="IPR019734">
    <property type="entry name" value="TPR_rpt"/>
</dbReference>
<dbReference type="OrthoDB" id="9802197at2"/>
<dbReference type="InterPro" id="IPR059177">
    <property type="entry name" value="GH29D-like_dom"/>
</dbReference>
<dbReference type="InterPro" id="IPR011990">
    <property type="entry name" value="TPR-like_helical_dom_sf"/>
</dbReference>
<feature type="compositionally biased region" description="Basic and acidic residues" evidence="2">
    <location>
        <begin position="110"/>
        <end position="119"/>
    </location>
</feature>
<keyword evidence="1" id="KW-0802">TPR repeat</keyword>
<organism evidence="6 7">
    <name type="scientific">[Ruminococcus] torques</name>
    <dbReference type="NCBI Taxonomy" id="33039"/>
    <lineage>
        <taxon>Bacteria</taxon>
        <taxon>Bacillati</taxon>
        <taxon>Bacillota</taxon>
        <taxon>Clostridia</taxon>
        <taxon>Lachnospirales</taxon>
        <taxon>Lachnospiraceae</taxon>
        <taxon>Mediterraneibacter</taxon>
    </lineage>
</organism>
<dbReference type="InterPro" id="IPR026870">
    <property type="entry name" value="Zinc_ribbon_dom"/>
</dbReference>
<dbReference type="Proteomes" id="UP000078383">
    <property type="component" value="Unassembled WGS sequence"/>
</dbReference>
<dbReference type="Pfam" id="PF13290">
    <property type="entry name" value="CHB_HEX_C_1"/>
    <property type="match status" value="2"/>
</dbReference>
<evidence type="ECO:0000313" key="7">
    <source>
        <dbReference type="Proteomes" id="UP000078383"/>
    </source>
</evidence>
<reference evidence="6 7" key="1">
    <citation type="submission" date="2015-09" db="EMBL/GenBank/DDBJ databases">
        <authorList>
            <consortium name="Pathogen Informatics"/>
        </authorList>
    </citation>
    <scope>NUCLEOTIDE SEQUENCE [LARGE SCALE GENOMIC DNA]</scope>
    <source>
        <strain evidence="6 7">2789STDY5834889</strain>
    </source>
</reference>
<evidence type="ECO:0000313" key="6">
    <source>
        <dbReference type="EMBL" id="CUQ88018.1"/>
    </source>
</evidence>
<keyword evidence="3" id="KW-0812">Transmembrane</keyword>
<feature type="transmembrane region" description="Helical" evidence="3">
    <location>
        <begin position="153"/>
        <end position="172"/>
    </location>
</feature>
<sequence length="450" mass="50233">MRCTHCGANIPDDQLICPVCGAEVQIVPDYNPLEDVLAREVKGSVAGATRQIQADVVRRQNVSQNQQNRNRQNQRSNPNSTRVLSQAELDKVREERREQLRRQRAQRQRQKTDAKRYQDARQSTENLRRTSTESRRLQQIKKQEAARKKRQKLLTVFFLLILLVGVGIYIGYQNSYTGMIKKGNAALQNSNYTSAENYFNKAIIKDKSKAEAYTGLANIYVAQDDLDSAESIYLNALETQPSNVNLYKAAVKFYEKTEQPNKISDLLQDCEDKNVLSAMNDYVSSAPEFSLKEGTYDEVQQVTLTSATGGTIYYTTDGSDPTESSTEYKEAVLLQSEGDTEIRAIAVNKKGIPSAVSSAKYSIEFPLVDAPAVSPSTGQYSTATQITITVPDGYTAYYTMDGSTPTASSEKYTDPIDMPENSQTTFSAILVNDKNGKATEVTTRNYITTY</sequence>
<dbReference type="PROSITE" id="PS50005">
    <property type="entry name" value="TPR"/>
    <property type="match status" value="1"/>
</dbReference>
<evidence type="ECO:0000256" key="1">
    <source>
        <dbReference type="PROSITE-ProRule" id="PRU00339"/>
    </source>
</evidence>
<feature type="compositionally biased region" description="Basic and acidic residues" evidence="2">
    <location>
        <begin position="126"/>
        <end position="136"/>
    </location>
</feature>
<gene>
    <name evidence="6" type="ORF">ERS852502_01683</name>
</gene>
<feature type="domain" description="GH29D-like beta-sandwich" evidence="5">
    <location>
        <begin position="375"/>
        <end position="443"/>
    </location>
</feature>
<dbReference type="EMBL" id="CZBX01000007">
    <property type="protein sequence ID" value="CUQ88018.1"/>
    <property type="molecule type" value="Genomic_DNA"/>
</dbReference>
<dbReference type="Pfam" id="PF13432">
    <property type="entry name" value="TPR_16"/>
    <property type="match status" value="1"/>
</dbReference>
<feature type="compositionally biased region" description="Low complexity" evidence="2">
    <location>
        <begin position="60"/>
        <end position="77"/>
    </location>
</feature>
<evidence type="ECO:0000259" key="4">
    <source>
        <dbReference type="Pfam" id="PF13240"/>
    </source>
</evidence>
<accession>A0A174ZU87</accession>